<dbReference type="Proteomes" id="UP001176806">
    <property type="component" value="Unassembled WGS sequence"/>
</dbReference>
<comment type="caution">
    <text evidence="2">The sequence shown here is derived from an EMBL/GenBank/DDBJ whole genome shotgun (WGS) entry which is preliminary data.</text>
</comment>
<protein>
    <submittedName>
        <fullName evidence="2">GLPGLI family protein</fullName>
    </submittedName>
</protein>
<dbReference type="EMBL" id="JAUOEL010000001">
    <property type="protein sequence ID" value="MDO5972999.1"/>
    <property type="molecule type" value="Genomic_DNA"/>
</dbReference>
<dbReference type="Pfam" id="PF09697">
    <property type="entry name" value="Porph_ging"/>
    <property type="match status" value="1"/>
</dbReference>
<evidence type="ECO:0000313" key="3">
    <source>
        <dbReference type="Proteomes" id="UP001176806"/>
    </source>
</evidence>
<dbReference type="RefSeq" id="WP_303300054.1">
    <property type="nucleotide sequence ID" value="NZ_BAABDA010000042.1"/>
</dbReference>
<evidence type="ECO:0000313" key="2">
    <source>
        <dbReference type="EMBL" id="MDO5972999.1"/>
    </source>
</evidence>
<feature type="region of interest" description="Disordered" evidence="1">
    <location>
        <begin position="170"/>
        <end position="196"/>
    </location>
</feature>
<dbReference type="NCBIfam" id="TIGR01200">
    <property type="entry name" value="GLPGLI"/>
    <property type="match status" value="1"/>
</dbReference>
<proteinExistence type="predicted"/>
<name>A0ABT8WJ27_9FLAO</name>
<evidence type="ECO:0000256" key="1">
    <source>
        <dbReference type="SAM" id="MobiDB-lite"/>
    </source>
</evidence>
<accession>A0ABT8WJ27</accession>
<reference evidence="2" key="1">
    <citation type="submission" date="2023-07" db="EMBL/GenBank/DDBJ databases">
        <title>Two novel species in the genus Flavivirga.</title>
        <authorList>
            <person name="Kwon K."/>
        </authorList>
    </citation>
    <scope>NUCLEOTIDE SEQUENCE</scope>
    <source>
        <strain evidence="2">KACC 14158</strain>
    </source>
</reference>
<feature type="compositionally biased region" description="Basic and acidic residues" evidence="1">
    <location>
        <begin position="176"/>
        <end position="196"/>
    </location>
</feature>
<sequence>MIKSIFNKLIIATGFFVSVCSYAQKDFQGKAYYQSKTSVDMSNFGRPGMSEDQKKRIADRMKSIFEKTYILTFTQSESIYKEEEKLEAPSQGGRGGRFAMMSSSFTRGPQYKNVKSKSLLEDQEFFGKQFLIKDSLPQYNWKMGSETKQIGKYLCFKATATIQSNAYDFTNFRRPPNREENNKEQDSAKAKEAEEDTNTTREIKIVAWYTMQIPINQGPGEYWGLPGLILEVNADKTTILCSKIVMNPEEKTTIKAPSKGKKVTRDEYDIIVKKKTEEVRENFRGRGGRGGGGRRG</sequence>
<organism evidence="2 3">
    <name type="scientific">Flavivirga jejuensis</name>
    <dbReference type="NCBI Taxonomy" id="870487"/>
    <lineage>
        <taxon>Bacteria</taxon>
        <taxon>Pseudomonadati</taxon>
        <taxon>Bacteroidota</taxon>
        <taxon>Flavobacteriia</taxon>
        <taxon>Flavobacteriales</taxon>
        <taxon>Flavobacteriaceae</taxon>
        <taxon>Flavivirga</taxon>
    </lineage>
</organism>
<dbReference type="InterPro" id="IPR005901">
    <property type="entry name" value="GLPGLI"/>
</dbReference>
<gene>
    <name evidence="2" type="ORF">Q4Q40_02280</name>
</gene>
<keyword evidence="3" id="KW-1185">Reference proteome</keyword>